<name>A0ABS8UNM7_DATST</name>
<feature type="compositionally biased region" description="Polar residues" evidence="1">
    <location>
        <begin position="49"/>
        <end position="86"/>
    </location>
</feature>
<evidence type="ECO:0000256" key="1">
    <source>
        <dbReference type="SAM" id="MobiDB-lite"/>
    </source>
</evidence>
<dbReference type="EMBL" id="JACEIK010002194">
    <property type="protein sequence ID" value="MCD9559700.1"/>
    <property type="molecule type" value="Genomic_DNA"/>
</dbReference>
<keyword evidence="3" id="KW-1185">Reference proteome</keyword>
<evidence type="ECO:0000313" key="2">
    <source>
        <dbReference type="EMBL" id="MCD9559700.1"/>
    </source>
</evidence>
<accession>A0ABS8UNM7</accession>
<gene>
    <name evidence="2" type="ORF">HAX54_017867</name>
</gene>
<reference evidence="2 3" key="1">
    <citation type="journal article" date="2021" name="BMC Genomics">
        <title>Datura genome reveals duplications of psychoactive alkaloid biosynthetic genes and high mutation rate following tissue culture.</title>
        <authorList>
            <person name="Rajewski A."/>
            <person name="Carter-House D."/>
            <person name="Stajich J."/>
            <person name="Litt A."/>
        </authorList>
    </citation>
    <scope>NUCLEOTIDE SEQUENCE [LARGE SCALE GENOMIC DNA]</scope>
    <source>
        <strain evidence="2">AR-01</strain>
    </source>
</reference>
<sequence>MCDESEEHTTTLTQCRDAFSSTSLVMWNKRHNQDVGASSSPPSKKAKHQTVSQPPKSNITQRRVKKQNQPQVASQPTKKLSQSKVKQNVHNKCIVRRAEPIHNETFEVFLLRKGL</sequence>
<proteinExistence type="predicted"/>
<organism evidence="2 3">
    <name type="scientific">Datura stramonium</name>
    <name type="common">Jimsonweed</name>
    <name type="synonym">Common thornapple</name>
    <dbReference type="NCBI Taxonomy" id="4076"/>
    <lineage>
        <taxon>Eukaryota</taxon>
        <taxon>Viridiplantae</taxon>
        <taxon>Streptophyta</taxon>
        <taxon>Embryophyta</taxon>
        <taxon>Tracheophyta</taxon>
        <taxon>Spermatophyta</taxon>
        <taxon>Magnoliopsida</taxon>
        <taxon>eudicotyledons</taxon>
        <taxon>Gunneridae</taxon>
        <taxon>Pentapetalae</taxon>
        <taxon>asterids</taxon>
        <taxon>lamiids</taxon>
        <taxon>Solanales</taxon>
        <taxon>Solanaceae</taxon>
        <taxon>Solanoideae</taxon>
        <taxon>Datureae</taxon>
        <taxon>Datura</taxon>
    </lineage>
</organism>
<evidence type="ECO:0000313" key="3">
    <source>
        <dbReference type="Proteomes" id="UP000823775"/>
    </source>
</evidence>
<feature type="region of interest" description="Disordered" evidence="1">
    <location>
        <begin position="30"/>
        <end position="86"/>
    </location>
</feature>
<comment type="caution">
    <text evidence="2">The sequence shown here is derived from an EMBL/GenBank/DDBJ whole genome shotgun (WGS) entry which is preliminary data.</text>
</comment>
<dbReference type="Proteomes" id="UP000823775">
    <property type="component" value="Unassembled WGS sequence"/>
</dbReference>
<protein>
    <submittedName>
        <fullName evidence="2">Uncharacterized protein</fullName>
    </submittedName>
</protein>